<keyword evidence="4" id="KW-0732">Signal</keyword>
<organism evidence="5 6">
    <name type="scientific">Arabidopsis thaliana x Arabidopsis arenosa</name>
    <dbReference type="NCBI Taxonomy" id="1240361"/>
    <lineage>
        <taxon>Eukaryota</taxon>
        <taxon>Viridiplantae</taxon>
        <taxon>Streptophyta</taxon>
        <taxon>Embryophyta</taxon>
        <taxon>Tracheophyta</taxon>
        <taxon>Spermatophyta</taxon>
        <taxon>Magnoliopsida</taxon>
        <taxon>eudicotyledons</taxon>
        <taxon>Gunneridae</taxon>
        <taxon>Pentapetalae</taxon>
        <taxon>rosids</taxon>
        <taxon>malvids</taxon>
        <taxon>Brassicales</taxon>
        <taxon>Brassicaceae</taxon>
        <taxon>Camelineae</taxon>
        <taxon>Arabidopsis</taxon>
    </lineage>
</organism>
<dbReference type="Pfam" id="PF00232">
    <property type="entry name" value="Glyco_hydro_1"/>
    <property type="match status" value="1"/>
</dbReference>
<dbReference type="PANTHER" id="PTHR10353:SF178">
    <property type="entry name" value="INACTIVE BETA-GLUCOSIDASE 25-RELATED"/>
    <property type="match status" value="1"/>
</dbReference>
<accession>A0A8T2ASQ7</accession>
<evidence type="ECO:0000256" key="3">
    <source>
        <dbReference type="RuleBase" id="RU003690"/>
    </source>
</evidence>
<dbReference type="AlphaFoldDB" id="A0A8T2ASQ7"/>
<evidence type="ECO:0000313" key="6">
    <source>
        <dbReference type="Proteomes" id="UP000694240"/>
    </source>
</evidence>
<dbReference type="EMBL" id="JAEFBK010000008">
    <property type="protein sequence ID" value="KAG7575867.1"/>
    <property type="molecule type" value="Genomic_DNA"/>
</dbReference>
<dbReference type="PROSITE" id="PS00653">
    <property type="entry name" value="GLYCOSYL_HYDROL_F1_2"/>
    <property type="match status" value="1"/>
</dbReference>
<dbReference type="GO" id="GO:0009651">
    <property type="term" value="P:response to salt stress"/>
    <property type="evidence" value="ECO:0007669"/>
    <property type="project" value="TreeGrafter"/>
</dbReference>
<reference evidence="5 6" key="1">
    <citation type="submission" date="2020-12" db="EMBL/GenBank/DDBJ databases">
        <title>Concerted genomic and epigenomic changes stabilize Arabidopsis allopolyploids.</title>
        <authorList>
            <person name="Chen Z."/>
        </authorList>
    </citation>
    <scope>NUCLEOTIDE SEQUENCE [LARGE SCALE GENOMIC DNA]</scope>
    <source>
        <strain evidence="5">Allo738</strain>
        <tissue evidence="5">Leaf</tissue>
    </source>
</reference>
<dbReference type="InterPro" id="IPR033132">
    <property type="entry name" value="GH_1_N_CS"/>
</dbReference>
<proteinExistence type="inferred from homology"/>
<dbReference type="GO" id="GO:0008422">
    <property type="term" value="F:beta-glucosidase activity"/>
    <property type="evidence" value="ECO:0007669"/>
    <property type="project" value="TreeGrafter"/>
</dbReference>
<dbReference type="Proteomes" id="UP000694240">
    <property type="component" value="Chromosome 8"/>
</dbReference>
<sequence length="530" mass="59851">MALKAILFLGLFLAVITSPITVDGGAVCPQSSTFGRGSFPDGFLFGAATSAFQHEGAAEEGGRGSSIWDSFTLKHAESNNNLDARLRVDFYHQYKEDVQLLKKLNMDAFRFSISWSRIFPHGKKEKGVSETGVKFYNDLINELIANGVTPLVTLFQWDVPQALEDEYGGFLSDRILEDFRDFAQFAFNEYGDRVKHWVTINEPYEFSHGGYETGEKAPGRCSKYVNEKCVAGKSGHEVYTVSHNLLLAHAEAVEEFRKCGKCKGGKIGIVQSPMWFEPYDKKSSSSPSEEIVKRAMDFTLGWHMEPITHGDYPQTMKDVVGGRLPSFTPEQKEKLKGSYDFVGINYFTSTFVSHVDNVNPEKPSWEADSRLQLHSNNVDGFKIGSQPATAKYPVCADGLRKVLKYIKENYNDPEIIVTGNGYKEKLEEKDVLPDALSDSNRKYYHMRHLMALHGAVCEDKVNVKGYFVWSLMDGLEWEDGYKTRSGLYYVDYGHNLGRHEKQSAKWLSKLLEKVPDTIQSKVDSDSRKEL</sequence>
<dbReference type="InterPro" id="IPR001360">
    <property type="entry name" value="Glyco_hydro_1"/>
</dbReference>
<keyword evidence="6" id="KW-1185">Reference proteome</keyword>
<dbReference type="GO" id="GO:0005975">
    <property type="term" value="P:carbohydrate metabolic process"/>
    <property type="evidence" value="ECO:0007669"/>
    <property type="project" value="InterPro"/>
</dbReference>
<evidence type="ECO:0000313" key="5">
    <source>
        <dbReference type="EMBL" id="KAG7575867.1"/>
    </source>
</evidence>
<dbReference type="PANTHER" id="PTHR10353">
    <property type="entry name" value="GLYCOSYL HYDROLASE"/>
    <property type="match status" value="1"/>
</dbReference>
<protein>
    <submittedName>
        <fullName evidence="5">Glycoside hydrolase family 1</fullName>
    </submittedName>
</protein>
<feature type="chain" id="PRO_5035879178" evidence="4">
    <location>
        <begin position="18"/>
        <end position="530"/>
    </location>
</feature>
<comment type="similarity">
    <text evidence="1 3">Belongs to the glycosyl hydrolase 1 family.</text>
</comment>
<gene>
    <name evidence="5" type="ORF">ISN45_Aa03g003190</name>
</gene>
<name>A0A8T2ASQ7_9BRAS</name>
<comment type="caution">
    <text evidence="5">The sequence shown here is derived from an EMBL/GenBank/DDBJ whole genome shotgun (WGS) entry which is preliminary data.</text>
</comment>
<evidence type="ECO:0000256" key="2">
    <source>
        <dbReference type="ARBA" id="ARBA00022801"/>
    </source>
</evidence>
<dbReference type="GO" id="GO:0019762">
    <property type="term" value="P:glucosinolate catabolic process"/>
    <property type="evidence" value="ECO:0007669"/>
    <property type="project" value="TreeGrafter"/>
</dbReference>
<evidence type="ECO:0000256" key="4">
    <source>
        <dbReference type="SAM" id="SignalP"/>
    </source>
</evidence>
<feature type="signal peptide" evidence="4">
    <location>
        <begin position="1"/>
        <end position="17"/>
    </location>
</feature>
<evidence type="ECO:0000256" key="1">
    <source>
        <dbReference type="ARBA" id="ARBA00010838"/>
    </source>
</evidence>
<dbReference type="FunFam" id="3.20.20.80:FF:000022">
    <property type="entry name" value="Beta-glucosidase 11"/>
    <property type="match status" value="1"/>
</dbReference>
<keyword evidence="2 5" id="KW-0378">Hydrolase</keyword>